<dbReference type="Proteomes" id="UP000308600">
    <property type="component" value="Unassembled WGS sequence"/>
</dbReference>
<protein>
    <submittedName>
        <fullName evidence="1">Uncharacterized protein</fullName>
    </submittedName>
</protein>
<evidence type="ECO:0000313" key="2">
    <source>
        <dbReference type="Proteomes" id="UP000308600"/>
    </source>
</evidence>
<sequence>MVHFSTPLSLYSIPVAWFVALYPTSLKVFLARSTTGYDNLEPRRTVASLADKKNDPAVVAKAARMEAAHMNGNEAFPLWVAGVLAANFAGVDQRALNVLSLLYIILRNLYNFIYIYQSKPYHATVRTVVWALSVAVPMYLLFAAAVKLEHQGHP</sequence>
<gene>
    <name evidence="1" type="ORF">BDN72DRAFT_839383</name>
</gene>
<dbReference type="EMBL" id="ML208317">
    <property type="protein sequence ID" value="TFK70174.1"/>
    <property type="molecule type" value="Genomic_DNA"/>
</dbReference>
<reference evidence="1 2" key="1">
    <citation type="journal article" date="2019" name="Nat. Ecol. Evol.">
        <title>Megaphylogeny resolves global patterns of mushroom evolution.</title>
        <authorList>
            <person name="Varga T."/>
            <person name="Krizsan K."/>
            <person name="Foldi C."/>
            <person name="Dima B."/>
            <person name="Sanchez-Garcia M."/>
            <person name="Sanchez-Ramirez S."/>
            <person name="Szollosi G.J."/>
            <person name="Szarkandi J.G."/>
            <person name="Papp V."/>
            <person name="Albert L."/>
            <person name="Andreopoulos W."/>
            <person name="Angelini C."/>
            <person name="Antonin V."/>
            <person name="Barry K.W."/>
            <person name="Bougher N.L."/>
            <person name="Buchanan P."/>
            <person name="Buyck B."/>
            <person name="Bense V."/>
            <person name="Catcheside P."/>
            <person name="Chovatia M."/>
            <person name="Cooper J."/>
            <person name="Damon W."/>
            <person name="Desjardin D."/>
            <person name="Finy P."/>
            <person name="Geml J."/>
            <person name="Haridas S."/>
            <person name="Hughes K."/>
            <person name="Justo A."/>
            <person name="Karasinski D."/>
            <person name="Kautmanova I."/>
            <person name="Kiss B."/>
            <person name="Kocsube S."/>
            <person name="Kotiranta H."/>
            <person name="LaButti K.M."/>
            <person name="Lechner B.E."/>
            <person name="Liimatainen K."/>
            <person name="Lipzen A."/>
            <person name="Lukacs Z."/>
            <person name="Mihaltcheva S."/>
            <person name="Morgado L.N."/>
            <person name="Niskanen T."/>
            <person name="Noordeloos M.E."/>
            <person name="Ohm R.A."/>
            <person name="Ortiz-Santana B."/>
            <person name="Ovrebo C."/>
            <person name="Racz N."/>
            <person name="Riley R."/>
            <person name="Savchenko A."/>
            <person name="Shiryaev A."/>
            <person name="Soop K."/>
            <person name="Spirin V."/>
            <person name="Szebenyi C."/>
            <person name="Tomsovsky M."/>
            <person name="Tulloss R.E."/>
            <person name="Uehling J."/>
            <person name="Grigoriev I.V."/>
            <person name="Vagvolgyi C."/>
            <person name="Papp T."/>
            <person name="Martin F.M."/>
            <person name="Miettinen O."/>
            <person name="Hibbett D.S."/>
            <person name="Nagy L.G."/>
        </authorList>
    </citation>
    <scope>NUCLEOTIDE SEQUENCE [LARGE SCALE GENOMIC DNA]</scope>
    <source>
        <strain evidence="1 2">NL-1719</strain>
    </source>
</reference>
<organism evidence="1 2">
    <name type="scientific">Pluteus cervinus</name>
    <dbReference type="NCBI Taxonomy" id="181527"/>
    <lineage>
        <taxon>Eukaryota</taxon>
        <taxon>Fungi</taxon>
        <taxon>Dikarya</taxon>
        <taxon>Basidiomycota</taxon>
        <taxon>Agaricomycotina</taxon>
        <taxon>Agaricomycetes</taxon>
        <taxon>Agaricomycetidae</taxon>
        <taxon>Agaricales</taxon>
        <taxon>Pluteineae</taxon>
        <taxon>Pluteaceae</taxon>
        <taxon>Pluteus</taxon>
    </lineage>
</organism>
<accession>A0ACD3AY12</accession>
<name>A0ACD3AY12_9AGAR</name>
<proteinExistence type="predicted"/>
<keyword evidence="2" id="KW-1185">Reference proteome</keyword>
<evidence type="ECO:0000313" key="1">
    <source>
        <dbReference type="EMBL" id="TFK70174.1"/>
    </source>
</evidence>